<dbReference type="GO" id="GO:0000049">
    <property type="term" value="F:tRNA binding"/>
    <property type="evidence" value="ECO:0007669"/>
    <property type="project" value="UniProtKB-KW"/>
</dbReference>
<evidence type="ECO:0000256" key="7">
    <source>
        <dbReference type="ARBA" id="ARBA00022884"/>
    </source>
</evidence>
<organism evidence="12 13">
    <name type="scientific">Prevotella nigrescens</name>
    <dbReference type="NCBI Taxonomy" id="28133"/>
    <lineage>
        <taxon>Bacteria</taxon>
        <taxon>Pseudomonadati</taxon>
        <taxon>Bacteroidota</taxon>
        <taxon>Bacteroidia</taxon>
        <taxon>Bacteroidales</taxon>
        <taxon>Prevotellaceae</taxon>
        <taxon>Prevotella</taxon>
    </lineage>
</organism>
<dbReference type="Pfam" id="PF20259">
    <property type="entry name" value="tRNA_Me_trans_M"/>
    <property type="match status" value="1"/>
</dbReference>
<dbReference type="Proteomes" id="UP000787419">
    <property type="component" value="Unassembled WGS sequence"/>
</dbReference>
<dbReference type="GO" id="GO:0005524">
    <property type="term" value="F:ATP binding"/>
    <property type="evidence" value="ECO:0007669"/>
    <property type="project" value="UniProtKB-KW"/>
</dbReference>
<keyword evidence="2" id="KW-0820">tRNA-binding</keyword>
<evidence type="ECO:0000256" key="2">
    <source>
        <dbReference type="ARBA" id="ARBA00022555"/>
    </source>
</evidence>
<dbReference type="InterPro" id="IPR046885">
    <property type="entry name" value="MnmA-like_C"/>
</dbReference>
<dbReference type="InterPro" id="IPR004506">
    <property type="entry name" value="MnmA-like"/>
</dbReference>
<feature type="domain" description="tRNA-specific 2-thiouridylase MnmA-like central" evidence="11">
    <location>
        <begin position="209"/>
        <end position="271"/>
    </location>
</feature>
<dbReference type="Gene3D" id="2.30.30.280">
    <property type="entry name" value="Adenine nucleotide alpha hydrolases-like domains"/>
    <property type="match status" value="1"/>
</dbReference>
<comment type="caution">
    <text evidence="12">The sequence shown here is derived from an EMBL/GenBank/DDBJ whole genome shotgun (WGS) entry which is preliminary data.</text>
</comment>
<evidence type="ECO:0000259" key="11">
    <source>
        <dbReference type="Pfam" id="PF20259"/>
    </source>
</evidence>
<keyword evidence="7" id="KW-0694">RNA-binding</keyword>
<dbReference type="InterPro" id="IPR046884">
    <property type="entry name" value="MnmA-like_central"/>
</dbReference>
<dbReference type="Pfam" id="PF20258">
    <property type="entry name" value="tRNA_Me_trans_C"/>
    <property type="match status" value="1"/>
</dbReference>
<dbReference type="CDD" id="cd01998">
    <property type="entry name" value="MnmA_TRMU-like"/>
    <property type="match status" value="1"/>
</dbReference>
<keyword evidence="4" id="KW-0819">tRNA processing</keyword>
<dbReference type="PANTHER" id="PTHR43052:SF1">
    <property type="entry name" value="TRNA-5-TAURINOMETHYLURIDINE 2-SULFURTRANSFERASE"/>
    <property type="match status" value="1"/>
</dbReference>
<dbReference type="NCBIfam" id="TIGR00420">
    <property type="entry name" value="trmU"/>
    <property type="match status" value="1"/>
</dbReference>
<comment type="catalytic activity">
    <reaction evidence="9">
        <text>S-sulfanyl-L-cysteinyl-[protein] + uridine(34) in tRNA + AH2 + ATP = 2-thiouridine(34) in tRNA + L-cysteinyl-[protein] + A + AMP + diphosphate + H(+)</text>
        <dbReference type="Rhea" id="RHEA:47032"/>
        <dbReference type="Rhea" id="RHEA-COMP:10131"/>
        <dbReference type="Rhea" id="RHEA-COMP:11726"/>
        <dbReference type="Rhea" id="RHEA-COMP:11727"/>
        <dbReference type="Rhea" id="RHEA-COMP:11728"/>
        <dbReference type="ChEBI" id="CHEBI:13193"/>
        <dbReference type="ChEBI" id="CHEBI:15378"/>
        <dbReference type="ChEBI" id="CHEBI:17499"/>
        <dbReference type="ChEBI" id="CHEBI:29950"/>
        <dbReference type="ChEBI" id="CHEBI:30616"/>
        <dbReference type="ChEBI" id="CHEBI:33019"/>
        <dbReference type="ChEBI" id="CHEBI:61963"/>
        <dbReference type="ChEBI" id="CHEBI:65315"/>
        <dbReference type="ChEBI" id="CHEBI:87170"/>
        <dbReference type="ChEBI" id="CHEBI:456215"/>
        <dbReference type="EC" id="2.8.1.13"/>
    </reaction>
</comment>
<evidence type="ECO:0000256" key="6">
    <source>
        <dbReference type="ARBA" id="ARBA00022840"/>
    </source>
</evidence>
<evidence type="ECO:0000259" key="10">
    <source>
        <dbReference type="Pfam" id="PF20258"/>
    </source>
</evidence>
<dbReference type="FunFam" id="2.30.30.280:FF:000001">
    <property type="entry name" value="tRNA-specific 2-thiouridylase MnmA"/>
    <property type="match status" value="1"/>
</dbReference>
<accession>A0A9D5WTP2</accession>
<evidence type="ECO:0000313" key="12">
    <source>
        <dbReference type="EMBL" id="MBF1446099.1"/>
    </source>
</evidence>
<evidence type="ECO:0000256" key="1">
    <source>
        <dbReference type="ARBA" id="ARBA00011949"/>
    </source>
</evidence>
<dbReference type="GO" id="GO:0032259">
    <property type="term" value="P:methylation"/>
    <property type="evidence" value="ECO:0007669"/>
    <property type="project" value="UniProtKB-KW"/>
</dbReference>
<evidence type="ECO:0000256" key="8">
    <source>
        <dbReference type="ARBA" id="ARBA00023157"/>
    </source>
</evidence>
<sequence>MNYDEIKDKRIAVLLSGGVDSSVVVYEFARSGLTPDCFYIRIGPEEKEEWDCNSEEDVEMATAVARRYGYRFNVIDCHKEYWGQVTKYTMDKVRAGLTPNPDVMCNRIIKFGAFDEKCGHDYDLIATGHYAQTKWIDGKKWLCTSPDPVKDQTDFLAQIYDWQLRKAIFPIGHYEKNEVREIAEREHLINAKRKDSQGICFLGNIDYNEYVRRYLGEQAGDVVELETGRKIGQHKGLWFHTIGQRKGLGFGGGPWFVVKKDVAANVLFVSHGYDPETAYKKDFKVHGLHWLTETPRPEAGGSDAETYRQISICFKIRHTPEFHKGYLELLPANGDGEPTEAIVHSEDKIHGVAPGQFCVIYDKDHNRCFGSAEITL</sequence>
<dbReference type="PANTHER" id="PTHR43052">
    <property type="match status" value="1"/>
</dbReference>
<reference evidence="12" key="1">
    <citation type="submission" date="2020-04" db="EMBL/GenBank/DDBJ databases">
        <title>Deep metagenomics examines the oral microbiome during advanced dental caries in children, revealing novel taxa and co-occurrences with host molecules.</title>
        <authorList>
            <person name="Baker J.L."/>
            <person name="Morton J.T."/>
            <person name="Dinis M."/>
            <person name="Alvarez R."/>
            <person name="Tran N.C."/>
            <person name="Knight R."/>
            <person name="Edlund A."/>
        </authorList>
    </citation>
    <scope>NUCLEOTIDE SEQUENCE</scope>
    <source>
        <strain evidence="12">JCVI_32_bin.50</strain>
    </source>
</reference>
<keyword evidence="12" id="KW-0489">Methyltransferase</keyword>
<dbReference type="GO" id="GO:0008033">
    <property type="term" value="P:tRNA processing"/>
    <property type="evidence" value="ECO:0007669"/>
    <property type="project" value="UniProtKB-KW"/>
</dbReference>
<keyword evidence="8" id="KW-1015">Disulfide bond</keyword>
<evidence type="ECO:0000313" key="13">
    <source>
        <dbReference type="Proteomes" id="UP000787419"/>
    </source>
</evidence>
<proteinExistence type="predicted"/>
<dbReference type="AlphaFoldDB" id="A0A9D5WTP2"/>
<dbReference type="InterPro" id="IPR023382">
    <property type="entry name" value="MnmA-like_central_sf"/>
</dbReference>
<keyword evidence="6" id="KW-0067">ATP-binding</keyword>
<dbReference type="Gene3D" id="3.40.50.620">
    <property type="entry name" value="HUPs"/>
    <property type="match status" value="1"/>
</dbReference>
<keyword evidence="3 12" id="KW-0808">Transferase</keyword>
<dbReference type="Pfam" id="PF03054">
    <property type="entry name" value="tRNA_Me_trans"/>
    <property type="match status" value="1"/>
</dbReference>
<dbReference type="EC" id="2.8.1.13" evidence="1"/>
<feature type="domain" description="tRNA-specific 2-thiouridylase MnmA-like C-terminal" evidence="10">
    <location>
        <begin position="281"/>
        <end position="374"/>
    </location>
</feature>
<evidence type="ECO:0000256" key="4">
    <source>
        <dbReference type="ARBA" id="ARBA00022694"/>
    </source>
</evidence>
<dbReference type="RefSeq" id="WP_278489069.1">
    <property type="nucleotide sequence ID" value="NZ_JABZTM010000010.1"/>
</dbReference>
<keyword evidence="5" id="KW-0547">Nucleotide-binding</keyword>
<name>A0A9D5WTP2_9BACT</name>
<dbReference type="GO" id="GO:0103016">
    <property type="term" value="F:tRNA-uridine 2-sulfurtransferase activity"/>
    <property type="evidence" value="ECO:0007669"/>
    <property type="project" value="UniProtKB-EC"/>
</dbReference>
<evidence type="ECO:0000256" key="3">
    <source>
        <dbReference type="ARBA" id="ARBA00022679"/>
    </source>
</evidence>
<gene>
    <name evidence="12" type="primary">mnmA</name>
    <name evidence="12" type="ORF">HXN55_01740</name>
</gene>
<protein>
    <recommendedName>
        <fullName evidence="1">tRNA-uridine 2-sulfurtransferase</fullName>
        <ecNumber evidence="1">2.8.1.13</ecNumber>
    </recommendedName>
</protein>
<dbReference type="InterPro" id="IPR014729">
    <property type="entry name" value="Rossmann-like_a/b/a_fold"/>
</dbReference>
<dbReference type="SUPFAM" id="SSF52402">
    <property type="entry name" value="Adenine nucleotide alpha hydrolases-like"/>
    <property type="match status" value="1"/>
</dbReference>
<dbReference type="NCBIfam" id="NF001138">
    <property type="entry name" value="PRK00143.1"/>
    <property type="match status" value="1"/>
</dbReference>
<dbReference type="InterPro" id="IPR051305">
    <property type="entry name" value="tRNA_2-thiouridylase_MnmA"/>
</dbReference>
<dbReference type="GO" id="GO:0008168">
    <property type="term" value="F:methyltransferase activity"/>
    <property type="evidence" value="ECO:0007669"/>
    <property type="project" value="UniProtKB-KW"/>
</dbReference>
<evidence type="ECO:0000256" key="9">
    <source>
        <dbReference type="ARBA" id="ARBA00051542"/>
    </source>
</evidence>
<evidence type="ECO:0000256" key="5">
    <source>
        <dbReference type="ARBA" id="ARBA00022741"/>
    </source>
</evidence>
<dbReference type="EMBL" id="JABZTM010000010">
    <property type="protein sequence ID" value="MBF1446099.1"/>
    <property type="molecule type" value="Genomic_DNA"/>
</dbReference>
<dbReference type="Gene3D" id="2.40.30.10">
    <property type="entry name" value="Translation factors"/>
    <property type="match status" value="1"/>
</dbReference>